<dbReference type="InterPro" id="IPR002213">
    <property type="entry name" value="UDP_glucos_trans"/>
</dbReference>
<dbReference type="OrthoDB" id="5835829at2759"/>
<feature type="non-terminal residue" evidence="4">
    <location>
        <position position="1"/>
    </location>
</feature>
<dbReference type="EMBL" id="LJIG01022633">
    <property type="protein sequence ID" value="KRT79528.1"/>
    <property type="molecule type" value="Genomic_DNA"/>
</dbReference>
<keyword evidence="2" id="KW-0328">Glycosyltransferase</keyword>
<comment type="caution">
    <text evidence="4">The sequence shown here is derived from an EMBL/GenBank/DDBJ whole genome shotgun (WGS) entry which is preliminary data.</text>
</comment>
<dbReference type="PANTHER" id="PTHR48043">
    <property type="entry name" value="EG:EG0003.4 PROTEIN-RELATED"/>
    <property type="match status" value="1"/>
</dbReference>
<reference evidence="4 5" key="1">
    <citation type="submission" date="2015-09" db="EMBL/GenBank/DDBJ databases">
        <title>Draft genome of the scarab beetle Oryctes borbonicus.</title>
        <authorList>
            <person name="Meyer J.M."/>
            <person name="Markov G.V."/>
            <person name="Baskaran P."/>
            <person name="Herrmann M."/>
            <person name="Sommer R.J."/>
            <person name="Roedelsperger C."/>
        </authorList>
    </citation>
    <scope>NUCLEOTIDE SEQUENCE [LARGE SCALE GENOMIC DNA]</scope>
    <source>
        <strain evidence="4">OB123</strain>
        <tissue evidence="4">Whole animal</tissue>
    </source>
</reference>
<evidence type="ECO:0000313" key="5">
    <source>
        <dbReference type="Proteomes" id="UP000051574"/>
    </source>
</evidence>
<proteinExistence type="inferred from homology"/>
<protein>
    <submittedName>
        <fullName evidence="4">Glucuronosyltransferase</fullName>
    </submittedName>
</protein>
<accession>A0A0T6AWS8</accession>
<evidence type="ECO:0000256" key="3">
    <source>
        <dbReference type="ARBA" id="ARBA00022679"/>
    </source>
</evidence>
<comment type="similarity">
    <text evidence="1">Belongs to the UDP-glycosyltransferase family.</text>
</comment>
<dbReference type="PANTHER" id="PTHR48043:SF145">
    <property type="entry name" value="FI06409P-RELATED"/>
    <property type="match status" value="1"/>
</dbReference>
<keyword evidence="5" id="KW-1185">Reference proteome</keyword>
<dbReference type="Pfam" id="PF00201">
    <property type="entry name" value="UDPGT"/>
    <property type="match status" value="1"/>
</dbReference>
<name>A0A0T6AWS8_9SCAR</name>
<dbReference type="Proteomes" id="UP000051574">
    <property type="component" value="Unassembled WGS sequence"/>
</dbReference>
<evidence type="ECO:0000256" key="2">
    <source>
        <dbReference type="ARBA" id="ARBA00022676"/>
    </source>
</evidence>
<feature type="non-terminal residue" evidence="4">
    <location>
        <position position="152"/>
    </location>
</feature>
<organism evidence="4 5">
    <name type="scientific">Oryctes borbonicus</name>
    <dbReference type="NCBI Taxonomy" id="1629725"/>
    <lineage>
        <taxon>Eukaryota</taxon>
        <taxon>Metazoa</taxon>
        <taxon>Ecdysozoa</taxon>
        <taxon>Arthropoda</taxon>
        <taxon>Hexapoda</taxon>
        <taxon>Insecta</taxon>
        <taxon>Pterygota</taxon>
        <taxon>Neoptera</taxon>
        <taxon>Endopterygota</taxon>
        <taxon>Coleoptera</taxon>
        <taxon>Polyphaga</taxon>
        <taxon>Scarabaeiformia</taxon>
        <taxon>Scarabaeidae</taxon>
        <taxon>Dynastinae</taxon>
        <taxon>Oryctes</taxon>
    </lineage>
</organism>
<evidence type="ECO:0000313" key="4">
    <source>
        <dbReference type="EMBL" id="KRT79528.1"/>
    </source>
</evidence>
<sequence length="152" mass="16668">HHFGAPIVGISATDLLPWAGARMGNPDNPSYVPNYFLSLNEQMVLHEKLQAFFALFLTKIGYFFLSTAASEIRAREFFGNHLPSLETIVSNTSLLLVNSHISVNVPRPMVPNVVEVGGLHIEPSDSLPPELDEIVRTSSDGVVYFSMGTVID</sequence>
<dbReference type="SUPFAM" id="SSF53756">
    <property type="entry name" value="UDP-Glycosyltransferase/glycogen phosphorylase"/>
    <property type="match status" value="1"/>
</dbReference>
<evidence type="ECO:0000256" key="1">
    <source>
        <dbReference type="ARBA" id="ARBA00009995"/>
    </source>
</evidence>
<keyword evidence="3 4" id="KW-0808">Transferase</keyword>
<dbReference type="GO" id="GO:0008194">
    <property type="term" value="F:UDP-glycosyltransferase activity"/>
    <property type="evidence" value="ECO:0007669"/>
    <property type="project" value="InterPro"/>
</dbReference>
<dbReference type="InterPro" id="IPR050271">
    <property type="entry name" value="UDP-glycosyltransferase"/>
</dbReference>
<gene>
    <name evidence="4" type="ORF">AMK59_7035</name>
</gene>
<dbReference type="AlphaFoldDB" id="A0A0T6AWS8"/>